<accession>A0A6I3LJD4</accession>
<proteinExistence type="predicted"/>
<name>A0A6I3LJD4_9FLAO</name>
<organism evidence="1 2">
    <name type="scientific">Myroides albus</name>
    <dbReference type="NCBI Taxonomy" id="2562892"/>
    <lineage>
        <taxon>Bacteria</taxon>
        <taxon>Pseudomonadati</taxon>
        <taxon>Bacteroidota</taxon>
        <taxon>Flavobacteriia</taxon>
        <taxon>Flavobacteriales</taxon>
        <taxon>Flavobacteriaceae</taxon>
        <taxon>Myroides</taxon>
    </lineage>
</organism>
<evidence type="ECO:0000313" key="1">
    <source>
        <dbReference type="EMBL" id="MTG97686.1"/>
    </source>
</evidence>
<dbReference type="PROSITE" id="PS51257">
    <property type="entry name" value="PROKAR_LIPOPROTEIN"/>
    <property type="match status" value="1"/>
</dbReference>
<keyword evidence="2" id="KW-1185">Reference proteome</keyword>
<sequence length="74" mass="8227">MSILYKLSVIAFIVSSCSGKVGLSAKSNDYKTAYKKSVEVYDKDVSSEIYNREISPIMTGEGKILSPYRTLPQQ</sequence>
<protein>
    <submittedName>
        <fullName evidence="1">Uncharacterized protein</fullName>
    </submittedName>
</protein>
<reference evidence="1 2" key="1">
    <citation type="submission" date="2019-11" db="EMBL/GenBank/DDBJ databases">
        <title>Genome of Strain BIT-d1.</title>
        <authorList>
            <person name="Yang Y."/>
        </authorList>
    </citation>
    <scope>NUCLEOTIDE SEQUENCE [LARGE SCALE GENOMIC DNA]</scope>
    <source>
        <strain evidence="1 2">BIT-d1</strain>
    </source>
</reference>
<evidence type="ECO:0000313" key="2">
    <source>
        <dbReference type="Proteomes" id="UP000438760"/>
    </source>
</evidence>
<dbReference type="RefSeq" id="WP_155091729.1">
    <property type="nucleotide sequence ID" value="NZ_CP102754.1"/>
</dbReference>
<comment type="caution">
    <text evidence="1">The sequence shown here is derived from an EMBL/GenBank/DDBJ whole genome shotgun (WGS) entry which is preliminary data.</text>
</comment>
<dbReference type="AlphaFoldDB" id="A0A6I3LJD4"/>
<dbReference type="Proteomes" id="UP000438760">
    <property type="component" value="Unassembled WGS sequence"/>
</dbReference>
<gene>
    <name evidence="1" type="ORF">GJV76_05960</name>
</gene>
<dbReference type="EMBL" id="WMJX01000009">
    <property type="protein sequence ID" value="MTG97686.1"/>
    <property type="molecule type" value="Genomic_DNA"/>
</dbReference>